<feature type="domain" description="Response regulatory" evidence="3">
    <location>
        <begin position="13"/>
        <end position="129"/>
    </location>
</feature>
<evidence type="ECO:0000259" key="3">
    <source>
        <dbReference type="PROSITE" id="PS50110"/>
    </source>
</evidence>
<dbReference type="AlphaFoldDB" id="A0A3A9JQ59"/>
<dbReference type="EMBL" id="RFLX01000018">
    <property type="protein sequence ID" value="RMI19573.1"/>
    <property type="molecule type" value="Genomic_DNA"/>
</dbReference>
<dbReference type="InterPro" id="IPR050595">
    <property type="entry name" value="Bact_response_regulator"/>
</dbReference>
<accession>A0A3A9JQ59</accession>
<dbReference type="CDD" id="cd00156">
    <property type="entry name" value="REC"/>
    <property type="match status" value="1"/>
</dbReference>
<dbReference type="EMBL" id="RAQU01000006">
    <property type="protein sequence ID" value="RKK06056.1"/>
    <property type="molecule type" value="Genomic_DNA"/>
</dbReference>
<dbReference type="Gene3D" id="3.40.50.2300">
    <property type="match status" value="1"/>
</dbReference>
<dbReference type="InterPro" id="IPR011006">
    <property type="entry name" value="CheY-like_superfamily"/>
</dbReference>
<dbReference type="RefSeq" id="WP_120636535.1">
    <property type="nucleotide sequence ID" value="NZ_RAQU01000006.1"/>
</dbReference>
<organism evidence="4 7">
    <name type="scientific">Teichococcus wenyumeiae</name>
    <dbReference type="NCBI Taxonomy" id="2478470"/>
    <lineage>
        <taxon>Bacteria</taxon>
        <taxon>Pseudomonadati</taxon>
        <taxon>Pseudomonadota</taxon>
        <taxon>Alphaproteobacteria</taxon>
        <taxon>Acetobacterales</taxon>
        <taxon>Roseomonadaceae</taxon>
        <taxon>Roseomonas</taxon>
    </lineage>
</organism>
<dbReference type="PANTHER" id="PTHR44591:SF21">
    <property type="entry name" value="TWO-COMPONENT RESPONSE REGULATOR"/>
    <property type="match status" value="1"/>
</dbReference>
<dbReference type="InterPro" id="IPR001789">
    <property type="entry name" value="Sig_transdc_resp-reg_receiver"/>
</dbReference>
<dbReference type="SUPFAM" id="SSF52172">
    <property type="entry name" value="CheY-like"/>
    <property type="match status" value="1"/>
</dbReference>
<reference evidence="4 7" key="1">
    <citation type="submission" date="2018-09" db="EMBL/GenBank/DDBJ databases">
        <title>Roseomonas sp. nov., isolated from feces of Tibetan antelopes in the Qinghai-Tibet plateau, China.</title>
        <authorList>
            <person name="Tian Z."/>
        </authorList>
    </citation>
    <scope>NUCLEOTIDE SEQUENCE [LARGE SCALE GENOMIC DNA]</scope>
    <source>
        <strain evidence="5 6">Z23</strain>
        <strain evidence="4 7">Z24</strain>
    </source>
</reference>
<name>A0A3A9JQ59_9PROT</name>
<evidence type="ECO:0000313" key="5">
    <source>
        <dbReference type="EMBL" id="RMI19573.1"/>
    </source>
</evidence>
<comment type="caution">
    <text evidence="4">The sequence shown here is derived from an EMBL/GenBank/DDBJ whole genome shotgun (WGS) entry which is preliminary data.</text>
</comment>
<keyword evidence="6" id="KW-1185">Reference proteome</keyword>
<dbReference type="GO" id="GO:0000160">
    <property type="term" value="P:phosphorelay signal transduction system"/>
    <property type="evidence" value="ECO:0007669"/>
    <property type="project" value="InterPro"/>
</dbReference>
<keyword evidence="1 2" id="KW-0597">Phosphoprotein</keyword>
<dbReference type="SMART" id="SM00448">
    <property type="entry name" value="REC"/>
    <property type="match status" value="1"/>
</dbReference>
<evidence type="ECO:0000313" key="6">
    <source>
        <dbReference type="Proteomes" id="UP000274097"/>
    </source>
</evidence>
<feature type="modified residue" description="4-aspartylphosphate" evidence="2">
    <location>
        <position position="64"/>
    </location>
</feature>
<dbReference type="PROSITE" id="PS50110">
    <property type="entry name" value="RESPONSE_REGULATORY"/>
    <property type="match status" value="1"/>
</dbReference>
<dbReference type="PANTHER" id="PTHR44591">
    <property type="entry name" value="STRESS RESPONSE REGULATOR PROTEIN 1"/>
    <property type="match status" value="1"/>
</dbReference>
<protein>
    <submittedName>
        <fullName evidence="4">Response regulator</fullName>
    </submittedName>
</protein>
<dbReference type="InParanoid" id="A0A3A9JQ59"/>
<gene>
    <name evidence="4" type="ORF">D6Z83_01405</name>
    <name evidence="5" type="ORF">EBE87_19935</name>
</gene>
<evidence type="ECO:0000256" key="2">
    <source>
        <dbReference type="PROSITE-ProRule" id="PRU00169"/>
    </source>
</evidence>
<evidence type="ECO:0000313" key="7">
    <source>
        <dbReference type="Proteomes" id="UP000278036"/>
    </source>
</evidence>
<dbReference type="Proteomes" id="UP000274097">
    <property type="component" value="Unassembled WGS sequence"/>
</dbReference>
<dbReference type="OrthoDB" id="9784719at2"/>
<proteinExistence type="predicted"/>
<evidence type="ECO:0000256" key="1">
    <source>
        <dbReference type="ARBA" id="ARBA00022553"/>
    </source>
</evidence>
<dbReference type="Pfam" id="PF00072">
    <property type="entry name" value="Response_reg"/>
    <property type="match status" value="1"/>
</dbReference>
<evidence type="ECO:0000313" key="4">
    <source>
        <dbReference type="EMBL" id="RKK06056.1"/>
    </source>
</evidence>
<sequence>MSVTQPNETQRPTILVVEDEPIVRMVTVAMLEDMGFRATEAANAAAVLAKVDPGEGALEAVLLDINIPGARGRDMVDEIRAVRPNLPVLIASGADTEELRQRFIQHGQLDFLPKPYANAELRQALERLGL</sequence>
<dbReference type="Proteomes" id="UP000278036">
    <property type="component" value="Unassembled WGS sequence"/>
</dbReference>